<keyword evidence="1" id="KW-0472">Membrane</keyword>
<keyword evidence="1" id="KW-1133">Transmembrane helix</keyword>
<name>A0A5J4URC9_9EUKA</name>
<protein>
    <submittedName>
        <fullName evidence="2">Uncharacterized protein</fullName>
    </submittedName>
</protein>
<comment type="caution">
    <text evidence="2">The sequence shown here is derived from an EMBL/GenBank/DDBJ whole genome shotgun (WGS) entry which is preliminary data.</text>
</comment>
<reference evidence="2 3" key="1">
    <citation type="submission" date="2019-03" db="EMBL/GenBank/DDBJ databases">
        <title>Single cell metagenomics reveals metabolic interactions within the superorganism composed of flagellate Streblomastix strix and complex community of Bacteroidetes bacteria on its surface.</title>
        <authorList>
            <person name="Treitli S.C."/>
            <person name="Kolisko M."/>
            <person name="Husnik F."/>
            <person name="Keeling P."/>
            <person name="Hampl V."/>
        </authorList>
    </citation>
    <scope>NUCLEOTIDE SEQUENCE [LARGE SCALE GENOMIC DNA]</scope>
    <source>
        <strain evidence="2">ST1C</strain>
    </source>
</reference>
<accession>A0A5J4URC9</accession>
<organism evidence="2 3">
    <name type="scientific">Streblomastix strix</name>
    <dbReference type="NCBI Taxonomy" id="222440"/>
    <lineage>
        <taxon>Eukaryota</taxon>
        <taxon>Metamonada</taxon>
        <taxon>Preaxostyla</taxon>
        <taxon>Oxymonadida</taxon>
        <taxon>Streblomastigidae</taxon>
        <taxon>Streblomastix</taxon>
    </lineage>
</organism>
<keyword evidence="1" id="KW-0812">Transmembrane</keyword>
<evidence type="ECO:0000313" key="3">
    <source>
        <dbReference type="Proteomes" id="UP000324800"/>
    </source>
</evidence>
<evidence type="ECO:0000313" key="2">
    <source>
        <dbReference type="EMBL" id="KAA6372612.1"/>
    </source>
</evidence>
<sequence length="111" mass="12817">MAIFISPGIMYNIMTRHLNCIIHLNLIFYDNCHPKLNLVEAIIWIILMVLAIIFQFFVGIFSYEFLMHTKFITASRDWIFNGQQLVVENISTVIEAILVEESPLASTLLNV</sequence>
<dbReference type="EMBL" id="SNRW01013450">
    <property type="protein sequence ID" value="KAA6372612.1"/>
    <property type="molecule type" value="Genomic_DNA"/>
</dbReference>
<proteinExistence type="predicted"/>
<gene>
    <name evidence="2" type="ORF">EZS28_031860</name>
</gene>
<dbReference type="Proteomes" id="UP000324800">
    <property type="component" value="Unassembled WGS sequence"/>
</dbReference>
<dbReference type="AlphaFoldDB" id="A0A5J4URC9"/>
<feature type="transmembrane region" description="Helical" evidence="1">
    <location>
        <begin position="41"/>
        <end position="66"/>
    </location>
</feature>
<evidence type="ECO:0000256" key="1">
    <source>
        <dbReference type="SAM" id="Phobius"/>
    </source>
</evidence>